<proteinExistence type="predicted"/>
<reference evidence="1" key="1">
    <citation type="submission" date="2020-11" db="EMBL/GenBank/DDBJ databases">
        <authorList>
            <consortium name="DOE Joint Genome Institute"/>
            <person name="Ahrendt S."/>
            <person name="Riley R."/>
            <person name="Andreopoulos W."/>
            <person name="Labutti K."/>
            <person name="Pangilinan J."/>
            <person name="Ruiz-Duenas F.J."/>
            <person name="Barrasa J.M."/>
            <person name="Sanchez-Garcia M."/>
            <person name="Camarero S."/>
            <person name="Miyauchi S."/>
            <person name="Serrano A."/>
            <person name="Linde D."/>
            <person name="Babiker R."/>
            <person name="Drula E."/>
            <person name="Ayuso-Fernandez I."/>
            <person name="Pacheco R."/>
            <person name="Padilla G."/>
            <person name="Ferreira P."/>
            <person name="Barriuso J."/>
            <person name="Kellner H."/>
            <person name="Castanera R."/>
            <person name="Alfaro M."/>
            <person name="Ramirez L."/>
            <person name="Pisabarro A.G."/>
            <person name="Kuo A."/>
            <person name="Tritt A."/>
            <person name="Lipzen A."/>
            <person name="He G."/>
            <person name="Yan M."/>
            <person name="Ng V."/>
            <person name="Cullen D."/>
            <person name="Martin F."/>
            <person name="Rosso M.-N."/>
            <person name="Henrissat B."/>
            <person name="Hibbett D."/>
            <person name="Martinez A.T."/>
            <person name="Grigoriev I.V."/>
        </authorList>
    </citation>
    <scope>NUCLEOTIDE SEQUENCE</scope>
    <source>
        <strain evidence="1">CBS 247.69</strain>
    </source>
</reference>
<evidence type="ECO:0000313" key="2">
    <source>
        <dbReference type="Proteomes" id="UP000807353"/>
    </source>
</evidence>
<name>A0A9P5YCR4_9AGAR</name>
<dbReference type="EMBL" id="MU150239">
    <property type="protein sequence ID" value="KAF9466864.1"/>
    <property type="molecule type" value="Genomic_DNA"/>
</dbReference>
<sequence length="70" mass="8539">MLPFAGRLCTLSYPYSEFHPPTYSTSRVYWYWFSIRSMIEHFLLLYSMRPSLEIFVYFSYFVSLLMREGI</sequence>
<comment type="caution">
    <text evidence="1">The sequence shown here is derived from an EMBL/GenBank/DDBJ whole genome shotgun (WGS) entry which is preliminary data.</text>
</comment>
<accession>A0A9P5YCR4</accession>
<gene>
    <name evidence="1" type="ORF">BDZ94DRAFT_1249966</name>
</gene>
<dbReference type="Proteomes" id="UP000807353">
    <property type="component" value="Unassembled WGS sequence"/>
</dbReference>
<evidence type="ECO:0000313" key="1">
    <source>
        <dbReference type="EMBL" id="KAF9466864.1"/>
    </source>
</evidence>
<dbReference type="AlphaFoldDB" id="A0A9P5YCR4"/>
<protein>
    <submittedName>
        <fullName evidence="1">Uncharacterized protein</fullName>
    </submittedName>
</protein>
<organism evidence="1 2">
    <name type="scientific">Collybia nuda</name>
    <dbReference type="NCBI Taxonomy" id="64659"/>
    <lineage>
        <taxon>Eukaryota</taxon>
        <taxon>Fungi</taxon>
        <taxon>Dikarya</taxon>
        <taxon>Basidiomycota</taxon>
        <taxon>Agaricomycotina</taxon>
        <taxon>Agaricomycetes</taxon>
        <taxon>Agaricomycetidae</taxon>
        <taxon>Agaricales</taxon>
        <taxon>Tricholomatineae</taxon>
        <taxon>Clitocybaceae</taxon>
        <taxon>Collybia</taxon>
    </lineage>
</organism>
<keyword evidence="2" id="KW-1185">Reference proteome</keyword>